<dbReference type="Gene3D" id="3.40.50.300">
    <property type="entry name" value="P-loop containing nucleotide triphosphate hydrolases"/>
    <property type="match status" value="1"/>
</dbReference>
<dbReference type="InterPro" id="IPR027417">
    <property type="entry name" value="P-loop_NTPase"/>
</dbReference>
<dbReference type="InterPro" id="IPR029151">
    <property type="entry name" value="Sensor-like_sf"/>
</dbReference>
<sequence>MKTDLLAIKNELKKYAKTISKLFSMDVGICDKNLIRITGSGPQKVGEKIKGRANKKTLETKETTVILNPREDEICNGCSEKNCCLEVLEISTPIIYEGNIIGLISLVSFDENQKKRVLENLKNYLDFVEQMAELISIRFIEYNENLEKTEREKILSTILNTIPKGVLRFNKDNIITSANNFALKNIDLEGGIVGKEILLKSQNDFLMEQEVYKLCVNQKELIVLGKIFPFEAFEKNEKIFIFDDMSKVNDGIRGLVETSNSVSLKNIIGESKFTHQLKERIKHVAPSKSTVLITGESGTGKELVARALHYHSSRRNAPFVVINCSAIPESLLESELFGYVRGAFTGADKNGRMGKFELANGGVIFLDEIGDMPLYLQAKILRVLQEKKVTRVGSNVDIDLDIRIIAATNVDLEKKILEKEFREDLYYRLKVIPFEVAPLRERKEDILPITKNLIRKYNKITEKYINLIDIEVEKLFLNYVWPGNIRELENVVEFMFNLSDNSDILSLSTIPEKLLESKNLKSDTEDEKYLENKDTELEDFISLEKKYIKKALEIYGDNTEGKIKVAQKMGIGLTTLYRKIQKYEL</sequence>
<dbReference type="Gene3D" id="3.30.450.40">
    <property type="match status" value="1"/>
</dbReference>
<dbReference type="SUPFAM" id="SSF52540">
    <property type="entry name" value="P-loop containing nucleoside triphosphate hydrolases"/>
    <property type="match status" value="1"/>
</dbReference>
<evidence type="ECO:0000256" key="1">
    <source>
        <dbReference type="ARBA" id="ARBA00022741"/>
    </source>
</evidence>
<dbReference type="Proteomes" id="UP001279681">
    <property type="component" value="Unassembled WGS sequence"/>
</dbReference>
<dbReference type="SUPFAM" id="SSF46689">
    <property type="entry name" value="Homeodomain-like"/>
    <property type="match status" value="1"/>
</dbReference>
<dbReference type="InterPro" id="IPR025944">
    <property type="entry name" value="Sigma_54_int_dom_CS"/>
</dbReference>
<dbReference type="InterPro" id="IPR003593">
    <property type="entry name" value="AAA+_ATPase"/>
</dbReference>
<dbReference type="InterPro" id="IPR029016">
    <property type="entry name" value="GAF-like_dom_sf"/>
</dbReference>
<keyword evidence="1" id="KW-0547">Nucleotide-binding</keyword>
<gene>
    <name evidence="6" type="ORF">RFV38_09710</name>
</gene>
<dbReference type="InterPro" id="IPR058031">
    <property type="entry name" value="AAA_lid_NorR"/>
</dbReference>
<name>A0ABU4WB54_9FUSO</name>
<comment type="caution">
    <text evidence="6">The sequence shown here is derived from an EMBL/GenBank/DDBJ whole genome shotgun (WGS) entry which is preliminary data.</text>
</comment>
<dbReference type="PROSITE" id="PS00688">
    <property type="entry name" value="SIGMA54_INTERACT_3"/>
    <property type="match status" value="1"/>
</dbReference>
<dbReference type="Gene3D" id="1.10.10.60">
    <property type="entry name" value="Homeodomain-like"/>
    <property type="match status" value="1"/>
</dbReference>
<dbReference type="InterPro" id="IPR002078">
    <property type="entry name" value="Sigma_54_int"/>
</dbReference>
<proteinExistence type="predicted"/>
<dbReference type="PANTHER" id="PTHR32071">
    <property type="entry name" value="TRANSCRIPTIONAL REGULATORY PROTEIN"/>
    <property type="match status" value="1"/>
</dbReference>
<dbReference type="Pfam" id="PF25601">
    <property type="entry name" value="AAA_lid_14"/>
    <property type="match status" value="1"/>
</dbReference>
<dbReference type="PROSITE" id="PS00675">
    <property type="entry name" value="SIGMA54_INTERACT_1"/>
    <property type="match status" value="1"/>
</dbReference>
<dbReference type="SMART" id="SM00382">
    <property type="entry name" value="AAA"/>
    <property type="match status" value="1"/>
</dbReference>
<evidence type="ECO:0000256" key="4">
    <source>
        <dbReference type="ARBA" id="ARBA00023163"/>
    </source>
</evidence>
<dbReference type="PROSITE" id="PS50045">
    <property type="entry name" value="SIGMA54_INTERACT_4"/>
    <property type="match status" value="1"/>
</dbReference>
<keyword evidence="7" id="KW-1185">Reference proteome</keyword>
<accession>A0ABU4WB54</accession>
<dbReference type="Pfam" id="PF15714">
    <property type="entry name" value="SpoVT_C"/>
    <property type="match status" value="1"/>
</dbReference>
<dbReference type="InterPro" id="IPR009057">
    <property type="entry name" value="Homeodomain-like_sf"/>
</dbReference>
<evidence type="ECO:0000256" key="2">
    <source>
        <dbReference type="ARBA" id="ARBA00022840"/>
    </source>
</evidence>
<evidence type="ECO:0000259" key="5">
    <source>
        <dbReference type="PROSITE" id="PS50045"/>
    </source>
</evidence>
<dbReference type="Gene3D" id="1.10.8.60">
    <property type="match status" value="1"/>
</dbReference>
<dbReference type="CDD" id="cd00009">
    <property type="entry name" value="AAA"/>
    <property type="match status" value="1"/>
</dbReference>
<dbReference type="SUPFAM" id="SSF103190">
    <property type="entry name" value="Sensory domain-like"/>
    <property type="match status" value="1"/>
</dbReference>
<evidence type="ECO:0000313" key="6">
    <source>
        <dbReference type="EMBL" id="MDX8336764.1"/>
    </source>
</evidence>
<evidence type="ECO:0000256" key="3">
    <source>
        <dbReference type="ARBA" id="ARBA00023015"/>
    </source>
</evidence>
<keyword evidence="4" id="KW-0804">Transcription</keyword>
<reference evidence="7" key="1">
    <citation type="submission" date="2023-07" db="EMBL/GenBank/DDBJ databases">
        <authorList>
            <person name="Colorado M.A."/>
            <person name="Villamil L.M."/>
            <person name="Melo J.F."/>
            <person name="Rodriguez J.A."/>
            <person name="Ruiz R.Y."/>
        </authorList>
    </citation>
    <scope>NUCLEOTIDE SEQUENCE [LARGE SCALE GENOMIC DNA]</scope>
    <source>
        <strain evidence="7">C33</strain>
    </source>
</reference>
<feature type="domain" description="Sigma-54 factor interaction" evidence="5">
    <location>
        <begin position="267"/>
        <end position="497"/>
    </location>
</feature>
<dbReference type="Pfam" id="PF00158">
    <property type="entry name" value="Sigma54_activat"/>
    <property type="match status" value="1"/>
</dbReference>
<dbReference type="EMBL" id="JAVIKH010000013">
    <property type="protein sequence ID" value="MDX8336764.1"/>
    <property type="molecule type" value="Genomic_DNA"/>
</dbReference>
<organism evidence="6 7">
    <name type="scientific">Candidatus Cetobacterium colombiensis</name>
    <dbReference type="NCBI Taxonomy" id="3073100"/>
    <lineage>
        <taxon>Bacteria</taxon>
        <taxon>Fusobacteriati</taxon>
        <taxon>Fusobacteriota</taxon>
        <taxon>Fusobacteriia</taxon>
        <taxon>Fusobacteriales</taxon>
        <taxon>Fusobacteriaceae</taxon>
        <taxon>Cetobacterium</taxon>
    </lineage>
</organism>
<dbReference type="InterPro" id="IPR025662">
    <property type="entry name" value="Sigma_54_int_dom_ATP-bd_1"/>
</dbReference>
<protein>
    <submittedName>
        <fullName evidence="6">Sigma 54-interacting transcriptional regulator</fullName>
    </submittedName>
</protein>
<dbReference type="PANTHER" id="PTHR32071:SF57">
    <property type="entry name" value="C4-DICARBOXYLATE TRANSPORT TRANSCRIPTIONAL REGULATORY PROTEIN DCTD"/>
    <property type="match status" value="1"/>
</dbReference>
<dbReference type="RefSeq" id="WP_320314143.1">
    <property type="nucleotide sequence ID" value="NZ_JAVIKH010000013.1"/>
</dbReference>
<keyword evidence="3" id="KW-0805">Transcription regulation</keyword>
<keyword evidence="2" id="KW-0067">ATP-binding</keyword>
<evidence type="ECO:0000313" key="7">
    <source>
        <dbReference type="Proteomes" id="UP001279681"/>
    </source>
</evidence>